<dbReference type="InterPro" id="IPR007353">
    <property type="entry name" value="DUF421"/>
</dbReference>
<keyword evidence="3" id="KW-1003">Cell membrane</keyword>
<accession>A0ABN1KFM1</accession>
<reference evidence="9 10" key="1">
    <citation type="journal article" date="2019" name="Int. J. Syst. Evol. Microbiol.">
        <title>The Global Catalogue of Microorganisms (GCM) 10K type strain sequencing project: providing services to taxonomists for standard genome sequencing and annotation.</title>
        <authorList>
            <consortium name="The Broad Institute Genomics Platform"/>
            <consortium name="The Broad Institute Genome Sequencing Center for Infectious Disease"/>
            <person name="Wu L."/>
            <person name="Ma J."/>
        </authorList>
    </citation>
    <scope>NUCLEOTIDE SEQUENCE [LARGE SCALE GENOMIC DNA]</scope>
    <source>
        <strain evidence="9 10">JCM 15503</strain>
    </source>
</reference>
<evidence type="ECO:0000256" key="5">
    <source>
        <dbReference type="ARBA" id="ARBA00022989"/>
    </source>
</evidence>
<name>A0ABN1KFM1_9BURK</name>
<feature type="transmembrane region" description="Helical" evidence="7">
    <location>
        <begin position="20"/>
        <end position="38"/>
    </location>
</feature>
<evidence type="ECO:0000256" key="4">
    <source>
        <dbReference type="ARBA" id="ARBA00022692"/>
    </source>
</evidence>
<proteinExistence type="inferred from homology"/>
<feature type="domain" description="YetF C-terminal" evidence="8">
    <location>
        <begin position="94"/>
        <end position="163"/>
    </location>
</feature>
<organism evidence="9 10">
    <name type="scientific">Ideonella azotifigens</name>
    <dbReference type="NCBI Taxonomy" id="513160"/>
    <lineage>
        <taxon>Bacteria</taxon>
        <taxon>Pseudomonadati</taxon>
        <taxon>Pseudomonadota</taxon>
        <taxon>Betaproteobacteria</taxon>
        <taxon>Burkholderiales</taxon>
        <taxon>Sphaerotilaceae</taxon>
        <taxon>Ideonella</taxon>
    </lineage>
</organism>
<sequence length="170" mass="19059">MNQASLMAMFSFSMSPLELVIRGSAMYVFLFLIFRFVLRRDVGSIAISDVLLLVLIADASQNAMAGDYKTVADGMVLVGTIVGWNWVLDWAAWHFEPVHRLLQAPPLPLVRHGRVLHRNLRKEFLTLDDLMMELRKQAVSDLAEVKHAQMEGDGQITVIKREGGAPAEAR</sequence>
<dbReference type="PANTHER" id="PTHR34582:SF6">
    <property type="entry name" value="UPF0702 TRANSMEMBRANE PROTEIN YCAP"/>
    <property type="match status" value="1"/>
</dbReference>
<evidence type="ECO:0000256" key="7">
    <source>
        <dbReference type="SAM" id="Phobius"/>
    </source>
</evidence>
<evidence type="ECO:0000313" key="10">
    <source>
        <dbReference type="Proteomes" id="UP001500279"/>
    </source>
</evidence>
<comment type="subcellular location">
    <subcellularLocation>
        <location evidence="1">Cell membrane</location>
        <topology evidence="1">Multi-pass membrane protein</topology>
    </subcellularLocation>
</comment>
<gene>
    <name evidence="9" type="ORF">GCM10009107_52580</name>
</gene>
<dbReference type="Proteomes" id="UP001500279">
    <property type="component" value="Unassembled WGS sequence"/>
</dbReference>
<evidence type="ECO:0000256" key="2">
    <source>
        <dbReference type="ARBA" id="ARBA00006448"/>
    </source>
</evidence>
<evidence type="ECO:0000259" key="8">
    <source>
        <dbReference type="Pfam" id="PF04239"/>
    </source>
</evidence>
<dbReference type="InterPro" id="IPR023090">
    <property type="entry name" value="UPF0702_alpha/beta_dom_sf"/>
</dbReference>
<evidence type="ECO:0000256" key="3">
    <source>
        <dbReference type="ARBA" id="ARBA00022475"/>
    </source>
</evidence>
<evidence type="ECO:0000313" key="9">
    <source>
        <dbReference type="EMBL" id="GAA0765441.1"/>
    </source>
</evidence>
<evidence type="ECO:0000256" key="6">
    <source>
        <dbReference type="ARBA" id="ARBA00023136"/>
    </source>
</evidence>
<comment type="caution">
    <text evidence="9">The sequence shown here is derived from an EMBL/GenBank/DDBJ whole genome shotgun (WGS) entry which is preliminary data.</text>
</comment>
<keyword evidence="5 7" id="KW-1133">Transmembrane helix</keyword>
<keyword evidence="6 7" id="KW-0472">Membrane</keyword>
<dbReference type="Pfam" id="PF04239">
    <property type="entry name" value="DUF421"/>
    <property type="match status" value="1"/>
</dbReference>
<keyword evidence="10" id="KW-1185">Reference proteome</keyword>
<comment type="similarity">
    <text evidence="2">Belongs to the UPF0702 family.</text>
</comment>
<dbReference type="EMBL" id="BAAAEW010000042">
    <property type="protein sequence ID" value="GAA0765441.1"/>
    <property type="molecule type" value="Genomic_DNA"/>
</dbReference>
<evidence type="ECO:0000256" key="1">
    <source>
        <dbReference type="ARBA" id="ARBA00004651"/>
    </source>
</evidence>
<keyword evidence="4 7" id="KW-0812">Transmembrane</keyword>
<dbReference type="PANTHER" id="PTHR34582">
    <property type="entry name" value="UPF0702 TRANSMEMBRANE PROTEIN YCAP"/>
    <property type="match status" value="1"/>
</dbReference>
<dbReference type="RefSeq" id="WP_231011025.1">
    <property type="nucleotide sequence ID" value="NZ_BAAAEW010000042.1"/>
</dbReference>
<protein>
    <submittedName>
        <fullName evidence="9">DUF421 domain-containing protein</fullName>
    </submittedName>
</protein>
<dbReference type="Gene3D" id="3.30.240.20">
    <property type="entry name" value="bsu07140 like domains"/>
    <property type="match status" value="1"/>
</dbReference>